<reference evidence="6 7" key="1">
    <citation type="submission" date="2016-01" db="EMBL/GenBank/DDBJ databases">
        <title>Annotation of Pseudomonas oryzihabitans USDA-ARS-USMARC-56511.</title>
        <authorList>
            <person name="Harhay G.P."/>
            <person name="Harhay D.M."/>
            <person name="Smith T.P.L."/>
            <person name="Bono J.L."/>
            <person name="Heaton M.P."/>
            <person name="Clawson M.L."/>
            <person name="Chitko-Mckown C.G."/>
            <person name="Capik S.F."/>
            <person name="DeDonder K.D."/>
            <person name="Apley M.D."/>
            <person name="Lubbers B.V."/>
            <person name="White B.J."/>
            <person name="Larson R.L."/>
        </authorList>
    </citation>
    <scope>NUCLEOTIDE SEQUENCE [LARGE SCALE GENOMIC DNA]</scope>
    <source>
        <strain evidence="6 7">USDA-ARS-USMARC-56511</strain>
    </source>
</reference>
<dbReference type="Gene3D" id="3.40.50.1820">
    <property type="entry name" value="alpha/beta hydrolase"/>
    <property type="match status" value="1"/>
</dbReference>
<evidence type="ECO:0000313" key="7">
    <source>
        <dbReference type="Proteomes" id="UP000064137"/>
    </source>
</evidence>
<dbReference type="PIRSF" id="PIRSF005211">
    <property type="entry name" value="Ab_hydro_YheT"/>
    <property type="match status" value="1"/>
</dbReference>
<evidence type="ECO:0000259" key="5">
    <source>
        <dbReference type="Pfam" id="PF00561"/>
    </source>
</evidence>
<feature type="active site" description="Charge relay system" evidence="4">
    <location>
        <position position="301"/>
    </location>
</feature>
<evidence type="ECO:0000256" key="3">
    <source>
        <dbReference type="ARBA" id="ARBA00022801"/>
    </source>
</evidence>
<feature type="active site" description="Charge relay system" evidence="4">
    <location>
        <position position="273"/>
    </location>
</feature>
<dbReference type="KEGG" id="por:APT59_03220"/>
<evidence type="ECO:0000256" key="4">
    <source>
        <dbReference type="PIRSR" id="PIRSR005211-1"/>
    </source>
</evidence>
<dbReference type="Proteomes" id="UP000064137">
    <property type="component" value="Chromosome"/>
</dbReference>
<dbReference type="AlphaFoldDB" id="A0A0U4WKV5"/>
<sequence>MSGAPFRPARWLPGPHLQTLWGSLWRHLPPITRPRERLWLEDGDFLDLDWYHAEDPRAPLVLIAHGLTGSSGSHYVLGLQFALAARGWASVGLNWRGCSGEPNRLPRGYHSGVSDDLAAVVRHLQISRPDAPLYAVGFSLGGNVLLKYLGEHGAQSGLRAAAAVSVPFRLDLCADRIGIGFSRIYQRHFIRELARYVRDKQALFDQERHPEQHEILARLGPPEGLKTFWDFDDKYTAPLHGFRDAQDYYRQASSRYYLGGIRIPALLIQAEDDPFIGTDALPARAELAPGTLFERLPHGGHVGFIGGTFRHPDYYLERRIPDWLVSQQTSPSGR</sequence>
<keyword evidence="2" id="KW-0719">Serine esterase</keyword>
<feature type="active site" description="Charge relay system" evidence="4">
    <location>
        <position position="139"/>
    </location>
</feature>
<keyword evidence="3 6" id="KW-0378">Hydrolase</keyword>
<dbReference type="InterPro" id="IPR050960">
    <property type="entry name" value="AB_hydrolase_4_sf"/>
</dbReference>
<dbReference type="InterPro" id="IPR029058">
    <property type="entry name" value="AB_hydrolase_fold"/>
</dbReference>
<dbReference type="PROSITE" id="PS01133">
    <property type="entry name" value="UPF0017"/>
    <property type="match status" value="1"/>
</dbReference>
<dbReference type="InterPro" id="IPR000073">
    <property type="entry name" value="AB_hydrolase_1"/>
</dbReference>
<evidence type="ECO:0000256" key="2">
    <source>
        <dbReference type="ARBA" id="ARBA00022487"/>
    </source>
</evidence>
<dbReference type="PANTHER" id="PTHR10794">
    <property type="entry name" value="ABHYDROLASE DOMAIN-CONTAINING PROTEIN"/>
    <property type="match status" value="1"/>
</dbReference>
<organism evidence="6 7">
    <name type="scientific">Pseudomonas oryzihabitans</name>
    <dbReference type="NCBI Taxonomy" id="47885"/>
    <lineage>
        <taxon>Bacteria</taxon>
        <taxon>Pseudomonadati</taxon>
        <taxon>Pseudomonadota</taxon>
        <taxon>Gammaproteobacteria</taxon>
        <taxon>Pseudomonadales</taxon>
        <taxon>Pseudomonadaceae</taxon>
        <taxon>Pseudomonas</taxon>
    </lineage>
</organism>
<comment type="similarity">
    <text evidence="1">Belongs to the AB hydrolase superfamily. AB hydrolase 4 family.</text>
</comment>
<evidence type="ECO:0000313" key="6">
    <source>
        <dbReference type="EMBL" id="ALZ83251.1"/>
    </source>
</evidence>
<protein>
    <submittedName>
        <fullName evidence="6">Alpha/beta hydrolase</fullName>
    </submittedName>
</protein>
<dbReference type="InterPro" id="IPR000952">
    <property type="entry name" value="AB_hydrolase_4_CS"/>
</dbReference>
<dbReference type="EMBL" id="CP013987">
    <property type="protein sequence ID" value="ALZ83251.1"/>
    <property type="molecule type" value="Genomic_DNA"/>
</dbReference>
<feature type="domain" description="AB hydrolase-1" evidence="5">
    <location>
        <begin position="59"/>
        <end position="306"/>
    </location>
</feature>
<dbReference type="GO" id="GO:0047372">
    <property type="term" value="F:monoacylglycerol lipase activity"/>
    <property type="evidence" value="ECO:0007669"/>
    <property type="project" value="TreeGrafter"/>
</dbReference>
<dbReference type="OrthoDB" id="332676at2"/>
<accession>A0A0U4WKV5</accession>
<name>A0A0U4WKV5_9PSED</name>
<dbReference type="SUPFAM" id="SSF53474">
    <property type="entry name" value="alpha/beta-Hydrolases"/>
    <property type="match status" value="1"/>
</dbReference>
<dbReference type="InterPro" id="IPR012020">
    <property type="entry name" value="ABHD4"/>
</dbReference>
<dbReference type="PANTHER" id="PTHR10794:SF94">
    <property type="entry name" value="ESTERASE YHET-RELATED"/>
    <property type="match status" value="1"/>
</dbReference>
<dbReference type="NCBIfam" id="NF008218">
    <property type="entry name" value="PRK10985.1"/>
    <property type="match status" value="1"/>
</dbReference>
<dbReference type="GO" id="GO:0034338">
    <property type="term" value="F:short-chain carboxylesterase activity"/>
    <property type="evidence" value="ECO:0007669"/>
    <property type="project" value="TreeGrafter"/>
</dbReference>
<dbReference type="RefSeq" id="WP_059313525.1">
    <property type="nucleotide sequence ID" value="NZ_CP013987.1"/>
</dbReference>
<evidence type="ECO:0000256" key="1">
    <source>
        <dbReference type="ARBA" id="ARBA00010884"/>
    </source>
</evidence>
<gene>
    <name evidence="6" type="ORF">APT59_03220</name>
</gene>
<dbReference type="Pfam" id="PF00561">
    <property type="entry name" value="Abhydrolase_1"/>
    <property type="match status" value="1"/>
</dbReference>
<proteinExistence type="inferred from homology"/>